<proteinExistence type="predicted"/>
<accession>A0A3Q9IYX6</accession>
<dbReference type="AlphaFoldDB" id="A0A3Q9IYX6"/>
<dbReference type="RefSeq" id="WP_277600968.1">
    <property type="nucleotide sequence ID" value="NZ_CP031423.1"/>
</dbReference>
<dbReference type="Proteomes" id="UP000276888">
    <property type="component" value="Chromosome"/>
</dbReference>
<dbReference type="EMBL" id="CP031423">
    <property type="protein sequence ID" value="AZS36320.1"/>
    <property type="molecule type" value="Genomic_DNA"/>
</dbReference>
<evidence type="ECO:0000313" key="2">
    <source>
        <dbReference type="Proteomes" id="UP000276888"/>
    </source>
</evidence>
<organism evidence="1 2">
    <name type="scientific">Microbacterium lemovicicum</name>
    <dbReference type="NCBI Taxonomy" id="1072463"/>
    <lineage>
        <taxon>Bacteria</taxon>
        <taxon>Bacillati</taxon>
        <taxon>Actinomycetota</taxon>
        <taxon>Actinomycetes</taxon>
        <taxon>Micrococcales</taxon>
        <taxon>Microbacteriaceae</taxon>
        <taxon>Microbacterium</taxon>
    </lineage>
</organism>
<gene>
    <name evidence="1" type="ORF">CVS47_00921</name>
</gene>
<protein>
    <submittedName>
        <fullName evidence="1">Uncharacterized protein</fullName>
    </submittedName>
</protein>
<sequence length="44" mass="4869">MRDDITAATIRSVLDACAQLVRRQPRRRSTWVPAFDAAPARASA</sequence>
<reference evidence="1 2" key="1">
    <citation type="submission" date="2018-08" db="EMBL/GenBank/DDBJ databases">
        <title>Microbacterium lemovicicum sp. nov., a bacterium isolated from a natural uranium-rich soil.</title>
        <authorList>
            <person name="ORTET P."/>
        </authorList>
    </citation>
    <scope>NUCLEOTIDE SEQUENCE [LARGE SCALE GENOMIC DNA]</scope>
    <source>
        <strain evidence="1 2">Viu22</strain>
    </source>
</reference>
<dbReference type="KEGG" id="mlv:CVS47_00921"/>
<name>A0A3Q9IYX6_9MICO</name>
<keyword evidence="2" id="KW-1185">Reference proteome</keyword>
<evidence type="ECO:0000313" key="1">
    <source>
        <dbReference type="EMBL" id="AZS36320.1"/>
    </source>
</evidence>